<proteinExistence type="inferred from homology"/>
<reference evidence="2 3" key="1">
    <citation type="submission" date="2019-01" db="EMBL/GenBank/DDBJ databases">
        <title>Blautia sp. nov. KGMB01111 isolated human feces.</title>
        <authorList>
            <person name="Park J.-E."/>
            <person name="Kim J.-S."/>
            <person name="Park S.-H."/>
        </authorList>
    </citation>
    <scope>NUCLEOTIDE SEQUENCE [LARGE SCALE GENOMIC DNA]</scope>
    <source>
        <strain evidence="2 3">KGMB01111</strain>
    </source>
</reference>
<dbReference type="EMBL" id="SDKC01000002">
    <property type="protein sequence ID" value="RXS72610.1"/>
    <property type="molecule type" value="Genomic_DNA"/>
</dbReference>
<evidence type="ECO:0008006" key="4">
    <source>
        <dbReference type="Google" id="ProtNLM"/>
    </source>
</evidence>
<dbReference type="GO" id="GO:0003677">
    <property type="term" value="F:DNA binding"/>
    <property type="evidence" value="ECO:0007669"/>
    <property type="project" value="InterPro"/>
</dbReference>
<dbReference type="RefSeq" id="WP_129259727.1">
    <property type="nucleotide sequence ID" value="NZ_SDKC01000002.1"/>
</dbReference>
<dbReference type="Gene3D" id="3.30.930.30">
    <property type="match status" value="1"/>
</dbReference>
<keyword evidence="3" id="KW-1185">Reference proteome</keyword>
<comment type="caution">
    <text evidence="2">The sequence shown here is derived from an EMBL/GenBank/DDBJ whole genome shotgun (WGS) entry which is preliminary data.</text>
</comment>
<name>A0A4Q1RDB5_9FIRM</name>
<evidence type="ECO:0000313" key="2">
    <source>
        <dbReference type="EMBL" id="RXS72610.1"/>
    </source>
</evidence>
<accession>A0A4Q1RDB5</accession>
<sequence length="370" mass="42694">MGYAIMRMAKLKSEHELGNRYNHDMRIYNVRNADPLKASQNEELVDQLIGRTYADISDETIRNLQQSGAITKKIRKDAVRGLDIFLGFSHEDTPGIDINAWSKRCVEWLQQTFNPPGGMISYTDKDGMEVTQKINNVKSVVLHMDESTPHIHAFIVPIDEYGHLNAKAYSNGRTALGQLQDSYAQAMEPFGLSRGERHSTISHQQRSAYYNKLLQASESTLPDPAPNESLEDYHRRAEAAHQISMVHQRDSIVKEERKLARRQSILYDQTAELAKRKSEFESMKTAYEQKNRYTEQFLSSLAGQAGEPDISERSLERISKAIKRQQQFDDAVKNYPDKDKAKMVQQSFHELINWQREREKKETSYRNVDH</sequence>
<dbReference type="GO" id="GO:0006310">
    <property type="term" value="P:DNA recombination"/>
    <property type="evidence" value="ECO:0007669"/>
    <property type="project" value="InterPro"/>
</dbReference>
<dbReference type="Proteomes" id="UP000290106">
    <property type="component" value="Unassembled WGS sequence"/>
</dbReference>
<comment type="similarity">
    <text evidence="1">Belongs to the plasmid mobilization pre family.</text>
</comment>
<evidence type="ECO:0000256" key="1">
    <source>
        <dbReference type="ARBA" id="ARBA00010657"/>
    </source>
</evidence>
<dbReference type="OrthoDB" id="9800759at2"/>
<organism evidence="2 3">
    <name type="scientific">Blautia faecicola</name>
    <dbReference type="NCBI Taxonomy" id="2509240"/>
    <lineage>
        <taxon>Bacteria</taxon>
        <taxon>Bacillati</taxon>
        <taxon>Bacillota</taxon>
        <taxon>Clostridia</taxon>
        <taxon>Lachnospirales</taxon>
        <taxon>Lachnospiraceae</taxon>
        <taxon>Blautia</taxon>
    </lineage>
</organism>
<dbReference type="InterPro" id="IPR001668">
    <property type="entry name" value="Mob_Pre"/>
</dbReference>
<dbReference type="Pfam" id="PF01076">
    <property type="entry name" value="Mob_Pre"/>
    <property type="match status" value="2"/>
</dbReference>
<dbReference type="AlphaFoldDB" id="A0A4Q1RDB5"/>
<gene>
    <name evidence="2" type="ORF">ETP43_16665</name>
</gene>
<evidence type="ECO:0000313" key="3">
    <source>
        <dbReference type="Proteomes" id="UP000290106"/>
    </source>
</evidence>
<protein>
    <recommendedName>
        <fullName evidence="4">Mobilization protein</fullName>
    </recommendedName>
</protein>
<dbReference type="CDD" id="cd17242">
    <property type="entry name" value="MobM_relaxase"/>
    <property type="match status" value="1"/>
</dbReference>